<dbReference type="InterPro" id="IPR039425">
    <property type="entry name" value="RNA_pol_sigma-70-like"/>
</dbReference>
<keyword evidence="2" id="KW-0805">Transcription regulation</keyword>
<comment type="caution">
    <text evidence="7">The sequence shown here is derived from an EMBL/GenBank/DDBJ whole genome shotgun (WGS) entry which is preliminary data.</text>
</comment>
<evidence type="ECO:0000259" key="6">
    <source>
        <dbReference type="Pfam" id="PF08281"/>
    </source>
</evidence>
<name>A0ABW3QI46_9BACT</name>
<dbReference type="EMBL" id="JBHTLP010000045">
    <property type="protein sequence ID" value="MFD1145455.1"/>
    <property type="molecule type" value="Genomic_DNA"/>
</dbReference>
<evidence type="ECO:0000256" key="3">
    <source>
        <dbReference type="ARBA" id="ARBA00023082"/>
    </source>
</evidence>
<evidence type="ECO:0000256" key="4">
    <source>
        <dbReference type="ARBA" id="ARBA00023163"/>
    </source>
</evidence>
<sequence length="174" mass="20820">MSAPLPNPTDSAVFTQVYDRYWKRMYNLAFYYTQDNELAKEVVQMVFESLWKRWDTFSVEEWLEAYLLKATRLQVAAHYRKQAARHQYLEHLNQAGTPHEQTTENQIIFGELTHRITQLVEQLPGQRRRVFELSRWQGLTNREIAAELTLAEKTVENHLTYALHFLRKRLTDYL</sequence>
<dbReference type="InterPro" id="IPR013325">
    <property type="entry name" value="RNA_pol_sigma_r2"/>
</dbReference>
<dbReference type="Proteomes" id="UP001597116">
    <property type="component" value="Unassembled WGS sequence"/>
</dbReference>
<evidence type="ECO:0000256" key="2">
    <source>
        <dbReference type="ARBA" id="ARBA00023015"/>
    </source>
</evidence>
<evidence type="ECO:0000313" key="7">
    <source>
        <dbReference type="EMBL" id="MFD1145455.1"/>
    </source>
</evidence>
<organism evidence="7 8">
    <name type="scientific">Larkinella insperata</name>
    <dbReference type="NCBI Taxonomy" id="332158"/>
    <lineage>
        <taxon>Bacteria</taxon>
        <taxon>Pseudomonadati</taxon>
        <taxon>Bacteroidota</taxon>
        <taxon>Cytophagia</taxon>
        <taxon>Cytophagales</taxon>
        <taxon>Spirosomataceae</taxon>
        <taxon>Larkinella</taxon>
    </lineage>
</organism>
<dbReference type="InterPro" id="IPR013249">
    <property type="entry name" value="RNA_pol_sigma70_r4_t2"/>
</dbReference>
<evidence type="ECO:0000313" key="8">
    <source>
        <dbReference type="Proteomes" id="UP001597116"/>
    </source>
</evidence>
<dbReference type="PANTHER" id="PTHR43133">
    <property type="entry name" value="RNA POLYMERASE ECF-TYPE SIGMA FACTO"/>
    <property type="match status" value="1"/>
</dbReference>
<dbReference type="NCBIfam" id="TIGR02985">
    <property type="entry name" value="Sig70_bacteroi1"/>
    <property type="match status" value="1"/>
</dbReference>
<dbReference type="Pfam" id="PF08281">
    <property type="entry name" value="Sigma70_r4_2"/>
    <property type="match status" value="1"/>
</dbReference>
<reference evidence="8" key="1">
    <citation type="journal article" date="2019" name="Int. J. Syst. Evol. Microbiol.">
        <title>The Global Catalogue of Microorganisms (GCM) 10K type strain sequencing project: providing services to taxonomists for standard genome sequencing and annotation.</title>
        <authorList>
            <consortium name="The Broad Institute Genomics Platform"/>
            <consortium name="The Broad Institute Genome Sequencing Center for Infectious Disease"/>
            <person name="Wu L."/>
            <person name="Ma J."/>
        </authorList>
    </citation>
    <scope>NUCLEOTIDE SEQUENCE [LARGE SCALE GENOMIC DNA]</scope>
    <source>
        <strain evidence="8">CCUG 55608</strain>
    </source>
</reference>
<feature type="domain" description="RNA polymerase sigma-70 region 2" evidence="5">
    <location>
        <begin position="18"/>
        <end position="83"/>
    </location>
</feature>
<keyword evidence="8" id="KW-1185">Reference proteome</keyword>
<protein>
    <submittedName>
        <fullName evidence="7">RNA polymerase sigma-70 factor</fullName>
    </submittedName>
</protein>
<keyword evidence="4" id="KW-0804">Transcription</keyword>
<comment type="similarity">
    <text evidence="1">Belongs to the sigma-70 factor family. ECF subfamily.</text>
</comment>
<proteinExistence type="inferred from homology"/>
<feature type="domain" description="RNA polymerase sigma factor 70 region 4 type 2" evidence="6">
    <location>
        <begin position="115"/>
        <end position="162"/>
    </location>
</feature>
<keyword evidence="3" id="KW-0731">Sigma factor</keyword>
<evidence type="ECO:0000256" key="1">
    <source>
        <dbReference type="ARBA" id="ARBA00010641"/>
    </source>
</evidence>
<dbReference type="SUPFAM" id="SSF88659">
    <property type="entry name" value="Sigma3 and sigma4 domains of RNA polymerase sigma factors"/>
    <property type="match status" value="1"/>
</dbReference>
<gene>
    <name evidence="7" type="ORF">ACFQ4C_30295</name>
</gene>
<dbReference type="InterPro" id="IPR014284">
    <property type="entry name" value="RNA_pol_sigma-70_dom"/>
</dbReference>
<dbReference type="InterPro" id="IPR013324">
    <property type="entry name" value="RNA_pol_sigma_r3/r4-like"/>
</dbReference>
<dbReference type="RefSeq" id="WP_379885808.1">
    <property type="nucleotide sequence ID" value="NZ_JBHTLP010000045.1"/>
</dbReference>
<dbReference type="NCBIfam" id="TIGR02937">
    <property type="entry name" value="sigma70-ECF"/>
    <property type="match status" value="1"/>
</dbReference>
<dbReference type="Gene3D" id="1.10.10.10">
    <property type="entry name" value="Winged helix-like DNA-binding domain superfamily/Winged helix DNA-binding domain"/>
    <property type="match status" value="1"/>
</dbReference>
<dbReference type="InterPro" id="IPR036388">
    <property type="entry name" value="WH-like_DNA-bd_sf"/>
</dbReference>
<dbReference type="Pfam" id="PF04542">
    <property type="entry name" value="Sigma70_r2"/>
    <property type="match status" value="1"/>
</dbReference>
<dbReference type="InterPro" id="IPR007627">
    <property type="entry name" value="RNA_pol_sigma70_r2"/>
</dbReference>
<dbReference type="SUPFAM" id="SSF88946">
    <property type="entry name" value="Sigma2 domain of RNA polymerase sigma factors"/>
    <property type="match status" value="1"/>
</dbReference>
<dbReference type="InterPro" id="IPR014327">
    <property type="entry name" value="RNA_pol_sigma70_bacteroid"/>
</dbReference>
<dbReference type="PANTHER" id="PTHR43133:SF46">
    <property type="entry name" value="RNA POLYMERASE SIGMA-70 FACTOR ECF SUBFAMILY"/>
    <property type="match status" value="1"/>
</dbReference>
<dbReference type="Gene3D" id="1.10.1740.10">
    <property type="match status" value="1"/>
</dbReference>
<evidence type="ECO:0000259" key="5">
    <source>
        <dbReference type="Pfam" id="PF04542"/>
    </source>
</evidence>
<accession>A0ABW3QI46</accession>